<dbReference type="AlphaFoldDB" id="A0A1B8U652"/>
<sequence>MRVYKQKIIAFLLIVLGLNTLQAQLKLEDKNNNTSSFSIVDNKNTSTIYYDKSDFEVVKIASKLLSEDIERVTNIKPIVSTSLPKANNVIIIGTLGNNKLIDELISNGKIDVKDLKGNWERFTYKTIKNPFPNVNEALVIIGSDRRGTAYGVFELSKTIGVSPWYWWADVPTKKKEKLIISAIDYTSKAPSVKYRGVFLNDEDWGLKPWASKLMDPKINDIGPNTYEKVCELLLRLKANMLAPAMHEVTGAFFKYPENKIVADKFAIMMTSSHAEPLLYNNTTEWQQLVNGNWDYVQNKKGVLEALDNRVKEASPYENIYTVGMRGIHDTGMSDVPEGYTKANVLEQVIDEERNILNKHINKPKNEIPQIFVPYKEVLDIYESGMKLAEDITIVWPDDNYGYIKKLSNTKEQQRSGGSGVYYHISYLGWPNDYLWLNTTAPALMYAEMKKAYDLGAKKYWLVNVGDIKPGEMGMQLFLDMAWDFDAFNYENINEYQGNQLSSIFGEKYKKDIDYILDRYYYHGFTRKPEYMTWDWKWSSIFSHAKIKDTDLSFINYNEAENRLNDYADISNKAEAILNELPEAYKASFYELVYYQVKGASLYNHKMLIAQKNRWYAKQNRASTNTLVKDVVSYQDSIAAITSKYNNLLDGKWQGMMTAPGFLPTQQLPPTKEIELPKKAKMNIFVEGQTSEITQNYELPQFNKYFNQSHFFEVYNKGTKCIKWKAKTSEKWIQLNITKGKTETQERVQVSIDWNQFPSKEYAKGEIVISGGNVTKRIKVVAINPEKEITEDVYVENNGVISINPSKFHRKQENGNIQFQVIEGLGYSNASVQLGSATYDSGEGSFISYDFYASESGDVNINTYMLPLFAKDKLHSTRYAIQIDDSELITQSNDVKEYSKEWAGNIIRNSAINKSKFHIDKPGKHTLKIISIDPGMIIQKIIIDFGGLKKSYLGPNSTLIKK</sequence>
<accession>A0A1B8U652</accession>
<dbReference type="GO" id="GO:0016787">
    <property type="term" value="F:hydrolase activity"/>
    <property type="evidence" value="ECO:0007669"/>
    <property type="project" value="UniProtKB-KW"/>
</dbReference>
<dbReference type="PANTHER" id="PTHR37842:SF2">
    <property type="entry name" value="GYLCOSYL HYDROLASE 115 C-TERMINAL DOMAIN-CONTAINING PROTEIN"/>
    <property type="match status" value="1"/>
</dbReference>
<dbReference type="STRING" id="996801.BW723_06315"/>
<dbReference type="InterPro" id="IPR041437">
    <property type="entry name" value="GH115_C"/>
</dbReference>
<dbReference type="EMBL" id="LSFL01000005">
    <property type="protein sequence ID" value="OBY67354.1"/>
    <property type="molecule type" value="Genomic_DNA"/>
</dbReference>
<dbReference type="InterPro" id="IPR031924">
    <property type="entry name" value="GH115"/>
</dbReference>
<evidence type="ECO:0000313" key="3">
    <source>
        <dbReference type="EMBL" id="OBY67354.1"/>
    </source>
</evidence>
<dbReference type="Gene3D" id="2.60.120.1620">
    <property type="match status" value="1"/>
</dbReference>
<dbReference type="OrthoDB" id="8727830at2"/>
<protein>
    <recommendedName>
        <fullName evidence="2">Gylcosyl hydrolase 115 C-terminal domain-containing protein</fullName>
    </recommendedName>
</protein>
<dbReference type="PANTHER" id="PTHR37842">
    <property type="match status" value="1"/>
</dbReference>
<proteinExistence type="predicted"/>
<dbReference type="Gene3D" id="1.20.58.2150">
    <property type="match status" value="1"/>
</dbReference>
<dbReference type="Pfam" id="PF17829">
    <property type="entry name" value="GH115_C"/>
    <property type="match status" value="1"/>
</dbReference>
<keyword evidence="1" id="KW-0378">Hydrolase</keyword>
<dbReference type="Gene3D" id="3.20.20.520">
    <property type="entry name" value="Glycosyl hydrolase family 115"/>
    <property type="match status" value="1"/>
</dbReference>
<comment type="caution">
    <text evidence="3">The sequence shown here is derived from an EMBL/GenBank/DDBJ whole genome shotgun (WGS) entry which is preliminary data.</text>
</comment>
<evidence type="ECO:0000256" key="1">
    <source>
        <dbReference type="ARBA" id="ARBA00022801"/>
    </source>
</evidence>
<dbReference type="InterPro" id="IPR042301">
    <property type="entry name" value="GH115_sf"/>
</dbReference>
<dbReference type="GO" id="GO:0005975">
    <property type="term" value="P:carbohydrate metabolic process"/>
    <property type="evidence" value="ECO:0007669"/>
    <property type="project" value="UniProtKB-ARBA"/>
</dbReference>
<keyword evidence="4" id="KW-1185">Reference proteome</keyword>
<dbReference type="SUPFAM" id="SSF55545">
    <property type="entry name" value="beta-N-acetylhexosaminidase-like domain"/>
    <property type="match status" value="1"/>
</dbReference>
<dbReference type="Proteomes" id="UP000092612">
    <property type="component" value="Unassembled WGS sequence"/>
</dbReference>
<dbReference type="RefSeq" id="WP_068357346.1">
    <property type="nucleotide sequence ID" value="NZ_CP019337.1"/>
</dbReference>
<reference evidence="4" key="1">
    <citation type="submission" date="2016-02" db="EMBL/GenBank/DDBJ databases">
        <title>Paenibacillus sp. LPB0068, isolated from Crassostrea gigas.</title>
        <authorList>
            <person name="Shin S.-K."/>
            <person name="Yi H."/>
        </authorList>
    </citation>
    <scope>NUCLEOTIDE SEQUENCE [LARGE SCALE GENOMIC DNA]</scope>
    <source>
        <strain evidence="4">KCTC 23969</strain>
    </source>
</reference>
<evidence type="ECO:0000259" key="2">
    <source>
        <dbReference type="Pfam" id="PF17829"/>
    </source>
</evidence>
<dbReference type="Pfam" id="PF15979">
    <property type="entry name" value="Glyco_hydro_115"/>
    <property type="match status" value="1"/>
</dbReference>
<feature type="domain" description="Gylcosyl hydrolase 115 C-terminal" evidence="2">
    <location>
        <begin position="793"/>
        <end position="955"/>
    </location>
</feature>
<dbReference type="KEGG" id="prn:BW723_06315"/>
<name>A0A1B8U652_9FLAO</name>
<dbReference type="InterPro" id="IPR029018">
    <property type="entry name" value="Hex-like_dom2"/>
</dbReference>
<evidence type="ECO:0000313" key="4">
    <source>
        <dbReference type="Proteomes" id="UP000092612"/>
    </source>
</evidence>
<gene>
    <name evidence="3" type="ORF">LPB301_03175</name>
</gene>
<dbReference type="Gene3D" id="3.30.379.10">
    <property type="entry name" value="Chitobiase/beta-hexosaminidase domain 2-like"/>
    <property type="match status" value="1"/>
</dbReference>
<organism evidence="3 4">
    <name type="scientific">Polaribacter reichenbachii</name>
    <dbReference type="NCBI Taxonomy" id="996801"/>
    <lineage>
        <taxon>Bacteria</taxon>
        <taxon>Pseudomonadati</taxon>
        <taxon>Bacteroidota</taxon>
        <taxon>Flavobacteriia</taxon>
        <taxon>Flavobacteriales</taxon>
        <taxon>Flavobacteriaceae</taxon>
    </lineage>
</organism>